<dbReference type="EMBL" id="FPBZ01000001">
    <property type="protein sequence ID" value="SFU32675.1"/>
    <property type="molecule type" value="Genomic_DNA"/>
</dbReference>
<reference evidence="3" key="1">
    <citation type="submission" date="2016-10" db="EMBL/GenBank/DDBJ databases">
        <authorList>
            <person name="Varghese N."/>
            <person name="Submissions S."/>
        </authorList>
    </citation>
    <scope>NUCLEOTIDE SEQUENCE [LARGE SCALE GENOMIC DNA]</scope>
    <source>
        <strain evidence="3">Nl14</strain>
    </source>
</reference>
<evidence type="ECO:0000259" key="1">
    <source>
        <dbReference type="Pfam" id="PF18857"/>
    </source>
</evidence>
<dbReference type="InterPro" id="IPR040561">
    <property type="entry name" value="LPD38"/>
</dbReference>
<feature type="domain" description="Large polyvalent protein associated" evidence="1">
    <location>
        <begin position="25"/>
        <end position="106"/>
    </location>
</feature>
<dbReference type="Pfam" id="PF18857">
    <property type="entry name" value="LPD38"/>
    <property type="match status" value="1"/>
</dbReference>
<evidence type="ECO:0000313" key="2">
    <source>
        <dbReference type="EMBL" id="SFU32675.1"/>
    </source>
</evidence>
<proteinExistence type="predicted"/>
<dbReference type="AlphaFoldDB" id="A0A1I7F971"/>
<gene>
    <name evidence="2" type="ORF">SAMN05216417_101252</name>
</gene>
<name>A0A1I7F971_9PROT</name>
<protein>
    <recommendedName>
        <fullName evidence="1">Large polyvalent protein associated domain-containing protein</fullName>
    </recommendedName>
</protein>
<accession>A0A1I7F971</accession>
<organism evidence="2 3">
    <name type="scientific">Nitrosospira multiformis</name>
    <dbReference type="NCBI Taxonomy" id="1231"/>
    <lineage>
        <taxon>Bacteria</taxon>
        <taxon>Pseudomonadati</taxon>
        <taxon>Pseudomonadota</taxon>
        <taxon>Betaproteobacteria</taxon>
        <taxon>Nitrosomonadales</taxon>
        <taxon>Nitrosomonadaceae</taxon>
        <taxon>Nitrosospira</taxon>
    </lineage>
</organism>
<evidence type="ECO:0000313" key="3">
    <source>
        <dbReference type="Proteomes" id="UP000182649"/>
    </source>
</evidence>
<sequence length="116" mass="12549">MLMCCGTQDVRGPVPRELHDRQGGVDLASVFFDAFSPVGQAGSALQLAAPMVVDPFIQWAENRNFAGNPLRREQHPFGVPKPEYQMGFRSTSAPAKGLAETLNELSGGNAGEYELK</sequence>
<dbReference type="Proteomes" id="UP000182649">
    <property type="component" value="Unassembled WGS sequence"/>
</dbReference>
<dbReference type="OrthoDB" id="9151960at2"/>